<protein>
    <submittedName>
        <fullName evidence="12">N-methylproline demethylase</fullName>
    </submittedName>
</protein>
<dbReference type="Gene3D" id="3.40.50.720">
    <property type="entry name" value="NAD(P)-binding Rossmann-like Domain"/>
    <property type="match status" value="1"/>
</dbReference>
<dbReference type="OrthoDB" id="9784632at2"/>
<dbReference type="Gene3D" id="3.20.20.70">
    <property type="entry name" value="Aldolase class I"/>
    <property type="match status" value="1"/>
</dbReference>
<dbReference type="GO" id="GO:0010181">
    <property type="term" value="F:FMN binding"/>
    <property type="evidence" value="ECO:0007669"/>
    <property type="project" value="InterPro"/>
</dbReference>
<evidence type="ECO:0000259" key="11">
    <source>
        <dbReference type="Pfam" id="PF07992"/>
    </source>
</evidence>
<comment type="cofactor">
    <cofactor evidence="1">
        <name>FMN</name>
        <dbReference type="ChEBI" id="CHEBI:58210"/>
    </cofactor>
</comment>
<keyword evidence="5" id="KW-0288">FMN</keyword>
<keyword evidence="12" id="KW-0489">Methyltransferase</keyword>
<dbReference type="InterPro" id="IPR001155">
    <property type="entry name" value="OxRdtase_FMN_N"/>
</dbReference>
<evidence type="ECO:0000256" key="3">
    <source>
        <dbReference type="ARBA" id="ARBA00011048"/>
    </source>
</evidence>
<dbReference type="GO" id="GO:0008168">
    <property type="term" value="F:methyltransferase activity"/>
    <property type="evidence" value="ECO:0007669"/>
    <property type="project" value="UniProtKB-KW"/>
</dbReference>
<dbReference type="SUPFAM" id="SSF51905">
    <property type="entry name" value="FAD/NAD(P)-binding domain"/>
    <property type="match status" value="1"/>
</dbReference>
<accession>A0A0T5NQB1</accession>
<dbReference type="RefSeq" id="WP_057796289.1">
    <property type="nucleotide sequence ID" value="NZ_LAXJ01000026.1"/>
</dbReference>
<comment type="caution">
    <text evidence="12">The sequence shown here is derived from an EMBL/GenBank/DDBJ whole genome shotgun (WGS) entry which is preliminary data.</text>
</comment>
<keyword evidence="12" id="KW-0808">Transferase</keyword>
<dbReference type="EMBL" id="LAXJ01000026">
    <property type="protein sequence ID" value="KRS10862.1"/>
    <property type="molecule type" value="Genomic_DNA"/>
</dbReference>
<dbReference type="InterPro" id="IPR013785">
    <property type="entry name" value="Aldolase_TIM"/>
</dbReference>
<evidence type="ECO:0000256" key="6">
    <source>
        <dbReference type="ARBA" id="ARBA00022723"/>
    </source>
</evidence>
<dbReference type="GO" id="GO:0032259">
    <property type="term" value="P:methylation"/>
    <property type="evidence" value="ECO:0007669"/>
    <property type="project" value="UniProtKB-KW"/>
</dbReference>
<evidence type="ECO:0000256" key="4">
    <source>
        <dbReference type="ARBA" id="ARBA00022630"/>
    </source>
</evidence>
<evidence type="ECO:0000256" key="8">
    <source>
        <dbReference type="ARBA" id="ARBA00023004"/>
    </source>
</evidence>
<keyword evidence="6" id="KW-0479">Metal-binding</keyword>
<dbReference type="GO" id="GO:0046872">
    <property type="term" value="F:metal ion binding"/>
    <property type="evidence" value="ECO:0007669"/>
    <property type="project" value="UniProtKB-KW"/>
</dbReference>
<comment type="cofactor">
    <cofactor evidence="2">
        <name>[4Fe-4S] cluster</name>
        <dbReference type="ChEBI" id="CHEBI:49883"/>
    </cofactor>
</comment>
<dbReference type="InterPro" id="IPR023753">
    <property type="entry name" value="FAD/NAD-binding_dom"/>
</dbReference>
<dbReference type="InterPro" id="IPR051793">
    <property type="entry name" value="NADH:flavin_oxidoreductase"/>
</dbReference>
<dbReference type="GO" id="GO:0033543">
    <property type="term" value="P:fatty acid beta-oxidation, unsaturated, even number, reductase/isomerase pathway"/>
    <property type="evidence" value="ECO:0007669"/>
    <property type="project" value="TreeGrafter"/>
</dbReference>
<dbReference type="STRING" id="1641875.XM53_19170"/>
<dbReference type="PATRIC" id="fig|1641875.4.peg.2366"/>
<keyword evidence="13" id="KW-1185">Reference proteome</keyword>
<evidence type="ECO:0000256" key="1">
    <source>
        <dbReference type="ARBA" id="ARBA00001917"/>
    </source>
</evidence>
<evidence type="ECO:0000313" key="12">
    <source>
        <dbReference type="EMBL" id="KRS10862.1"/>
    </source>
</evidence>
<reference evidence="12 13" key="1">
    <citation type="submission" date="2015-04" db="EMBL/GenBank/DDBJ databases">
        <title>The draft genome sequence of Roseovarius sp.R12b.</title>
        <authorList>
            <person name="Li G."/>
            <person name="Lai Q."/>
            <person name="Shao Z."/>
            <person name="Yan P."/>
        </authorList>
    </citation>
    <scope>NUCLEOTIDE SEQUENCE [LARGE SCALE GENOMIC DNA]</scope>
    <source>
        <strain evidence="12 13">R12B</strain>
    </source>
</reference>
<gene>
    <name evidence="12" type="ORF">XM53_19170</name>
</gene>
<name>A0A0T5NQB1_9RHOB</name>
<dbReference type="GO" id="GO:0008670">
    <property type="term" value="F:2,4-dienoyl-CoA reductase (NADPH) activity"/>
    <property type="evidence" value="ECO:0007669"/>
    <property type="project" value="TreeGrafter"/>
</dbReference>
<dbReference type="Pfam" id="PF07992">
    <property type="entry name" value="Pyr_redox_2"/>
    <property type="match status" value="1"/>
</dbReference>
<dbReference type="CDD" id="cd04734">
    <property type="entry name" value="OYE_like_3_FMN"/>
    <property type="match status" value="1"/>
</dbReference>
<keyword evidence="9" id="KW-0411">Iron-sulfur</keyword>
<dbReference type="Proteomes" id="UP000051295">
    <property type="component" value="Unassembled WGS sequence"/>
</dbReference>
<keyword evidence="7" id="KW-0560">Oxidoreductase</keyword>
<dbReference type="AlphaFoldDB" id="A0A0T5NQB1"/>
<dbReference type="PRINTS" id="PR00368">
    <property type="entry name" value="FADPNR"/>
</dbReference>
<dbReference type="SUPFAM" id="SSF51395">
    <property type="entry name" value="FMN-linked oxidoreductases"/>
    <property type="match status" value="1"/>
</dbReference>
<feature type="domain" description="NADH:flavin oxidoreductase/NADH oxidase N-terminal" evidence="10">
    <location>
        <begin position="6"/>
        <end position="339"/>
    </location>
</feature>
<proteinExistence type="inferred from homology"/>
<organism evidence="12 13">
    <name type="scientific">Roseovarius atlanticus</name>
    <dbReference type="NCBI Taxonomy" id="1641875"/>
    <lineage>
        <taxon>Bacteria</taxon>
        <taxon>Pseudomonadati</taxon>
        <taxon>Pseudomonadota</taxon>
        <taxon>Alphaproteobacteria</taxon>
        <taxon>Rhodobacterales</taxon>
        <taxon>Roseobacteraceae</taxon>
        <taxon>Roseovarius</taxon>
    </lineage>
</organism>
<dbReference type="PANTHER" id="PTHR42917:SF2">
    <property type="entry name" value="2,4-DIENOYL-COA REDUCTASE [(2E)-ENOYL-COA-PRODUCING]"/>
    <property type="match status" value="1"/>
</dbReference>
<keyword evidence="4" id="KW-0285">Flavoprotein</keyword>
<keyword evidence="8" id="KW-0408">Iron</keyword>
<dbReference type="InterPro" id="IPR036188">
    <property type="entry name" value="FAD/NAD-bd_sf"/>
</dbReference>
<feature type="domain" description="FAD/NAD(P)-binding" evidence="11">
    <location>
        <begin position="387"/>
        <end position="616"/>
    </location>
</feature>
<evidence type="ECO:0000256" key="9">
    <source>
        <dbReference type="ARBA" id="ARBA00023014"/>
    </source>
</evidence>
<evidence type="ECO:0000256" key="7">
    <source>
        <dbReference type="ARBA" id="ARBA00023002"/>
    </source>
</evidence>
<evidence type="ECO:0000256" key="2">
    <source>
        <dbReference type="ARBA" id="ARBA00001966"/>
    </source>
</evidence>
<comment type="similarity">
    <text evidence="3">In the N-terminal section; belongs to the NADH:flavin oxidoreductase/NADH oxidase family.</text>
</comment>
<evidence type="ECO:0000256" key="5">
    <source>
        <dbReference type="ARBA" id="ARBA00022643"/>
    </source>
</evidence>
<sequence>MRDDPLMQPFQIGPLKLRNRLLITGHEPGYSEDGLPKDRYRAYHVARARGGVALTMTIGSAAVAPDSAPSSGGVQAYRDEIVPHMRALADECHDHGCAVMIQLTHHGRRTRWDRGDWLPTVSSTHDREVAHRHAAKLAEDWDIARIIDDYATAAERMRDAGLDGLEFLATGHLLDQFWSPRSNHLDAPYGGSLENRMRLAMEVLTETRRRVGPDFLLGLRYAGDEMRADGVDAEEGMEISRRLRDSGLVDFLNVTRGHIDTDGGLTDMIPVHGMRSAPHLDAAASLRKATGMPVFHAAKVADVATARHAIASGMVDMIGMTRAHLAEPDIGRLIAAGQEDRIRPCVGANFCLDRRFQGAAALCAHNPSTGRESEQPNRIERAETSRRVLVIGAGPAGLEAARVAALRGHQVELHEAANDPGGQVRLLAQSPRRREILSLIGWRMTECERLGVRFHFNSYAEAGTVTDAGADLVIVATGGLPHDAPLTSGQDLTVSSWDILSGDAQPGRNVLVFDNAGDAAGLQAAEMIAATGARVEIVSPERALSAEVMPMTLTPFLREMQGRDVTFTVTWRLNAIERAGNQLVARLGSDYSGAQSSREVDQVVVNNGTVPLDDVYFDLKPLSRNLGEVDRDALLAGHPQTIIRNAQAGFSLFRIGDAVASRNIHAAVFDALRLLRTC</sequence>
<dbReference type="PANTHER" id="PTHR42917">
    <property type="entry name" value="2,4-DIENOYL-COA REDUCTASE"/>
    <property type="match status" value="1"/>
</dbReference>
<dbReference type="Pfam" id="PF00724">
    <property type="entry name" value="Oxidored_FMN"/>
    <property type="match status" value="1"/>
</dbReference>
<dbReference type="Gene3D" id="3.50.50.60">
    <property type="entry name" value="FAD/NAD(P)-binding domain"/>
    <property type="match status" value="1"/>
</dbReference>
<evidence type="ECO:0000313" key="13">
    <source>
        <dbReference type="Proteomes" id="UP000051295"/>
    </source>
</evidence>
<dbReference type="GO" id="GO:0051536">
    <property type="term" value="F:iron-sulfur cluster binding"/>
    <property type="evidence" value="ECO:0007669"/>
    <property type="project" value="UniProtKB-KW"/>
</dbReference>
<evidence type="ECO:0000259" key="10">
    <source>
        <dbReference type="Pfam" id="PF00724"/>
    </source>
</evidence>